<accession>A0A1F6VEP9</accession>
<sequence>MNKTSFHILRVGLAITFLWIGVLIFKQPEAWGGYLAPWAANLLPVPIEQAMMGTAFVDILIGVFLLIDSFVWIAALVGALHLIAVLVVSGITDITVRDIGILAGMVALMADSLPKTLIDKIQSWTKRGNGSEQTNQS</sequence>
<evidence type="ECO:0000313" key="3">
    <source>
        <dbReference type="Proteomes" id="UP000178235"/>
    </source>
</evidence>
<reference evidence="2 3" key="1">
    <citation type="journal article" date="2016" name="Nat. Commun.">
        <title>Thousands of microbial genomes shed light on interconnected biogeochemical processes in an aquifer system.</title>
        <authorList>
            <person name="Anantharaman K."/>
            <person name="Brown C.T."/>
            <person name="Hug L.A."/>
            <person name="Sharon I."/>
            <person name="Castelle C.J."/>
            <person name="Probst A.J."/>
            <person name="Thomas B.C."/>
            <person name="Singh A."/>
            <person name="Wilkins M.J."/>
            <person name="Karaoz U."/>
            <person name="Brodie E.L."/>
            <person name="Williams K.H."/>
            <person name="Hubbard S.S."/>
            <person name="Banfield J.F."/>
        </authorList>
    </citation>
    <scope>NUCLEOTIDE SEQUENCE [LARGE SCALE GENOMIC DNA]</scope>
</reference>
<protein>
    <recommendedName>
        <fullName evidence="4">DoxX family protein</fullName>
    </recommendedName>
</protein>
<gene>
    <name evidence="2" type="ORF">A2738_02710</name>
</gene>
<dbReference type="EMBL" id="MFTS01000005">
    <property type="protein sequence ID" value="OGI68074.1"/>
    <property type="molecule type" value="Genomic_DNA"/>
</dbReference>
<keyword evidence="1" id="KW-0812">Transmembrane</keyword>
<feature type="transmembrane region" description="Helical" evidence="1">
    <location>
        <begin position="59"/>
        <end position="87"/>
    </location>
</feature>
<proteinExistence type="predicted"/>
<feature type="transmembrane region" description="Helical" evidence="1">
    <location>
        <begin position="7"/>
        <end position="25"/>
    </location>
</feature>
<evidence type="ECO:0008006" key="4">
    <source>
        <dbReference type="Google" id="ProtNLM"/>
    </source>
</evidence>
<evidence type="ECO:0000256" key="1">
    <source>
        <dbReference type="SAM" id="Phobius"/>
    </source>
</evidence>
<evidence type="ECO:0000313" key="2">
    <source>
        <dbReference type="EMBL" id="OGI68074.1"/>
    </source>
</evidence>
<dbReference type="AlphaFoldDB" id="A0A1F6VEP9"/>
<dbReference type="Proteomes" id="UP000178235">
    <property type="component" value="Unassembled WGS sequence"/>
</dbReference>
<comment type="caution">
    <text evidence="2">The sequence shown here is derived from an EMBL/GenBank/DDBJ whole genome shotgun (WGS) entry which is preliminary data.</text>
</comment>
<organism evidence="2 3">
    <name type="scientific">Candidatus Nomurabacteria bacterium RIFCSPHIGHO2_01_FULL_42_15</name>
    <dbReference type="NCBI Taxonomy" id="1801742"/>
    <lineage>
        <taxon>Bacteria</taxon>
        <taxon>Candidatus Nomuraibacteriota</taxon>
    </lineage>
</organism>
<keyword evidence="1" id="KW-1133">Transmembrane helix</keyword>
<keyword evidence="1" id="KW-0472">Membrane</keyword>
<name>A0A1F6VEP9_9BACT</name>